<reference evidence="2" key="1">
    <citation type="submission" date="2021-02" db="EMBL/GenBank/DDBJ databases">
        <authorList>
            <person name="Dougan E. K."/>
            <person name="Rhodes N."/>
            <person name="Thang M."/>
            <person name="Chan C."/>
        </authorList>
    </citation>
    <scope>NUCLEOTIDE SEQUENCE</scope>
</reference>
<feature type="compositionally biased region" description="Low complexity" evidence="1">
    <location>
        <begin position="140"/>
        <end position="156"/>
    </location>
</feature>
<dbReference type="AlphaFoldDB" id="A0A813J224"/>
<comment type="caution">
    <text evidence="2">The sequence shown here is derived from an EMBL/GenBank/DDBJ whole genome shotgun (WGS) entry which is preliminary data.</text>
</comment>
<accession>A0A813J224</accession>
<feature type="compositionally biased region" description="Polar residues" evidence="1">
    <location>
        <begin position="157"/>
        <end position="167"/>
    </location>
</feature>
<name>A0A813J224_POLGL</name>
<feature type="region of interest" description="Disordered" evidence="1">
    <location>
        <begin position="140"/>
        <end position="167"/>
    </location>
</feature>
<feature type="region of interest" description="Disordered" evidence="1">
    <location>
        <begin position="100"/>
        <end position="128"/>
    </location>
</feature>
<evidence type="ECO:0000313" key="2">
    <source>
        <dbReference type="EMBL" id="CAE8662718.1"/>
    </source>
</evidence>
<dbReference type="Proteomes" id="UP000626109">
    <property type="component" value="Unassembled WGS sequence"/>
</dbReference>
<protein>
    <submittedName>
        <fullName evidence="2">Uncharacterized protein</fullName>
    </submittedName>
</protein>
<evidence type="ECO:0000256" key="1">
    <source>
        <dbReference type="SAM" id="MobiDB-lite"/>
    </source>
</evidence>
<sequence length="498" mass="53719">MAGPQFVAFASRIASSAPVVLSGDLKEDLEDELFRKGASSLQLSSWSAEEQKLMAAVAAQCRVEPTIAQSGVVQQDLARTGSNGGAAAPAENAQPVQVKVKDGEHHEPGSEQSREMAESGEAAKKEAGMHDLERTIGSCTSTHSTRAAPTTSTPTSMGSICASTSQGSSEMNDARELLTPECPLAEHPTLRIATEEQQEEPPMVAVQQMAMAGRALGLVELRSHLAYHCLHVHTRTENDKSQQVQRCWFRAAAIVDALFSQAAAASELSLGTRAGLSLACTAAAEIVLKMEDATRDKDLTQRSRPEVKSQERAVLQVLRWHRLDLPTVNSWMDLFETRLSALAALGGQDSEDNSCAHVLCVAALALAEQVVLKGFMQANFLTPQRLASVVLLMVFLSKGLLTSQLLLSQLRPSQLLAQHVDRDEQSANMPQPMTHESSNASPMLLHRPTISSPPASPDHIGEACSRDGAILQQLSWVVGISSQQLSLDWWAINWAMNQ</sequence>
<feature type="region of interest" description="Disordered" evidence="1">
    <location>
        <begin position="424"/>
        <end position="459"/>
    </location>
</feature>
<dbReference type="EMBL" id="CAJNNW010018317">
    <property type="protein sequence ID" value="CAE8662718.1"/>
    <property type="molecule type" value="Genomic_DNA"/>
</dbReference>
<proteinExistence type="predicted"/>
<gene>
    <name evidence="2" type="ORF">PGLA2088_LOCUS14991</name>
</gene>
<feature type="compositionally biased region" description="Polar residues" evidence="1">
    <location>
        <begin position="426"/>
        <end position="441"/>
    </location>
</feature>
<organism evidence="2 3">
    <name type="scientific">Polarella glacialis</name>
    <name type="common">Dinoflagellate</name>
    <dbReference type="NCBI Taxonomy" id="89957"/>
    <lineage>
        <taxon>Eukaryota</taxon>
        <taxon>Sar</taxon>
        <taxon>Alveolata</taxon>
        <taxon>Dinophyceae</taxon>
        <taxon>Suessiales</taxon>
        <taxon>Suessiaceae</taxon>
        <taxon>Polarella</taxon>
    </lineage>
</organism>
<evidence type="ECO:0000313" key="3">
    <source>
        <dbReference type="Proteomes" id="UP000626109"/>
    </source>
</evidence>